<evidence type="ECO:0000256" key="1">
    <source>
        <dbReference type="SAM" id="MobiDB-lite"/>
    </source>
</evidence>
<name>A0A9P8ANR5_9AGAR</name>
<dbReference type="GeneID" id="66099970"/>
<evidence type="ECO:0000313" key="2">
    <source>
        <dbReference type="EMBL" id="KAG7442205.1"/>
    </source>
</evidence>
<protein>
    <submittedName>
        <fullName evidence="2">Uncharacterized protein</fullName>
    </submittedName>
</protein>
<accession>A0A9P8ANR5</accession>
<dbReference type="AlphaFoldDB" id="A0A9P8ANR5"/>
<dbReference type="RefSeq" id="XP_043035705.1">
    <property type="nucleotide sequence ID" value="XM_043177683.1"/>
</dbReference>
<comment type="caution">
    <text evidence="2">The sequence shown here is derived from an EMBL/GenBank/DDBJ whole genome shotgun (WGS) entry which is preliminary data.</text>
</comment>
<sequence>MSRSPIRMLAKGSALAAALDATDVALAASDRSGLFSVSVAGGAKNSNAYRGYGGRDGGKHDHPHLGFNEQSGRSGAGRKAETTFKKRLPAGVVQSP</sequence>
<dbReference type="Proteomes" id="UP000812287">
    <property type="component" value="Unassembled WGS sequence"/>
</dbReference>
<keyword evidence="3" id="KW-1185">Reference proteome</keyword>
<gene>
    <name evidence="2" type="ORF">BT62DRAFT_1010742</name>
</gene>
<reference evidence="2" key="1">
    <citation type="submission" date="2020-11" db="EMBL/GenBank/DDBJ databases">
        <title>Adaptations for nitrogen fixation in a non-lichenized fungal sporocarp promotes dispersal by wood-feeding termites.</title>
        <authorList>
            <consortium name="DOE Joint Genome Institute"/>
            <person name="Koch R.A."/>
            <person name="Yoon G."/>
            <person name="Arayal U."/>
            <person name="Lail K."/>
            <person name="Amirebrahimi M."/>
            <person name="Labutti K."/>
            <person name="Lipzen A."/>
            <person name="Riley R."/>
            <person name="Barry K."/>
            <person name="Henrissat B."/>
            <person name="Grigoriev I.V."/>
            <person name="Herr J.R."/>
            <person name="Aime M.C."/>
        </authorList>
    </citation>
    <scope>NUCLEOTIDE SEQUENCE</scope>
    <source>
        <strain evidence="2">MCA 3950</strain>
    </source>
</reference>
<organism evidence="2 3">
    <name type="scientific">Guyanagaster necrorhizus</name>
    <dbReference type="NCBI Taxonomy" id="856835"/>
    <lineage>
        <taxon>Eukaryota</taxon>
        <taxon>Fungi</taxon>
        <taxon>Dikarya</taxon>
        <taxon>Basidiomycota</taxon>
        <taxon>Agaricomycotina</taxon>
        <taxon>Agaricomycetes</taxon>
        <taxon>Agaricomycetidae</taxon>
        <taxon>Agaricales</taxon>
        <taxon>Marasmiineae</taxon>
        <taxon>Physalacriaceae</taxon>
        <taxon>Guyanagaster</taxon>
    </lineage>
</organism>
<feature type="region of interest" description="Disordered" evidence="1">
    <location>
        <begin position="43"/>
        <end position="96"/>
    </location>
</feature>
<proteinExistence type="predicted"/>
<evidence type="ECO:0000313" key="3">
    <source>
        <dbReference type="Proteomes" id="UP000812287"/>
    </source>
</evidence>
<dbReference type="EMBL" id="MU250553">
    <property type="protein sequence ID" value="KAG7442205.1"/>
    <property type="molecule type" value="Genomic_DNA"/>
</dbReference>